<comment type="similarity">
    <text evidence="4">In the N-terminal section; belongs to the glycosyltransferase 51 family.</text>
</comment>
<keyword evidence="13 18" id="KW-0472">Membrane</keyword>
<dbReference type="Gene3D" id="3.40.710.10">
    <property type="entry name" value="DD-peptidase/beta-lactamase superfamily"/>
    <property type="match status" value="1"/>
</dbReference>
<keyword evidence="6" id="KW-0121">Carboxypeptidase</keyword>
<proteinExistence type="inferred from homology"/>
<evidence type="ECO:0000256" key="9">
    <source>
        <dbReference type="ARBA" id="ARBA00022679"/>
    </source>
</evidence>
<dbReference type="EMBL" id="JAEQND010000018">
    <property type="protein sequence ID" value="MBL0428414.1"/>
    <property type="molecule type" value="Genomic_DNA"/>
</dbReference>
<evidence type="ECO:0000256" key="7">
    <source>
        <dbReference type="ARBA" id="ARBA00022670"/>
    </source>
</evidence>
<name>A0ABS1JW20_9BURK</name>
<evidence type="ECO:0000256" key="15">
    <source>
        <dbReference type="ARBA" id="ARBA00023316"/>
    </source>
</evidence>
<dbReference type="PANTHER" id="PTHR32282:SF11">
    <property type="entry name" value="PENICILLIN-BINDING PROTEIN 1B"/>
    <property type="match status" value="1"/>
</dbReference>
<evidence type="ECO:0000313" key="21">
    <source>
        <dbReference type="EMBL" id="MBL0428414.1"/>
    </source>
</evidence>
<dbReference type="SUPFAM" id="SSF56601">
    <property type="entry name" value="beta-lactamase/transpeptidase-like"/>
    <property type="match status" value="1"/>
</dbReference>
<keyword evidence="9" id="KW-0808">Transferase</keyword>
<evidence type="ECO:0000256" key="2">
    <source>
        <dbReference type="ARBA" id="ARBA00004752"/>
    </source>
</evidence>
<feature type="domain" description="Glycosyl transferase family 51" evidence="20">
    <location>
        <begin position="71"/>
        <end position="246"/>
    </location>
</feature>
<comment type="subcellular location">
    <subcellularLocation>
        <location evidence="1">Cell membrane</location>
    </subcellularLocation>
</comment>
<keyword evidence="11" id="KW-0133">Cell shape</keyword>
<dbReference type="Gene3D" id="1.10.3810.10">
    <property type="entry name" value="Biosynthetic peptidoglycan transglycosylase-like"/>
    <property type="match status" value="1"/>
</dbReference>
<comment type="catalytic activity">
    <reaction evidence="17">
        <text>[GlcNAc-(1-&gt;4)-Mur2Ac(oyl-L-Ala-gamma-D-Glu-L-Lys-D-Ala-D-Ala)](n)-di-trans,octa-cis-undecaprenyl diphosphate + beta-D-GlcNAc-(1-&gt;4)-Mur2Ac(oyl-L-Ala-gamma-D-Glu-L-Lys-D-Ala-D-Ala)-di-trans,octa-cis-undecaprenyl diphosphate = [GlcNAc-(1-&gt;4)-Mur2Ac(oyl-L-Ala-gamma-D-Glu-L-Lys-D-Ala-D-Ala)](n+1)-di-trans,octa-cis-undecaprenyl diphosphate + di-trans,octa-cis-undecaprenyl diphosphate + H(+)</text>
        <dbReference type="Rhea" id="RHEA:23708"/>
        <dbReference type="Rhea" id="RHEA-COMP:9602"/>
        <dbReference type="Rhea" id="RHEA-COMP:9603"/>
        <dbReference type="ChEBI" id="CHEBI:15378"/>
        <dbReference type="ChEBI" id="CHEBI:58405"/>
        <dbReference type="ChEBI" id="CHEBI:60033"/>
        <dbReference type="ChEBI" id="CHEBI:78435"/>
        <dbReference type="EC" id="2.4.99.28"/>
    </reaction>
</comment>
<dbReference type="InterPro" id="IPR036950">
    <property type="entry name" value="PBP_transglycosylase"/>
</dbReference>
<dbReference type="InterPro" id="IPR012338">
    <property type="entry name" value="Beta-lactam/transpept-like"/>
</dbReference>
<organism evidence="21 22">
    <name type="scientific">Ramlibacter alkalitolerans</name>
    <dbReference type="NCBI Taxonomy" id="2039631"/>
    <lineage>
        <taxon>Bacteria</taxon>
        <taxon>Pseudomonadati</taxon>
        <taxon>Pseudomonadota</taxon>
        <taxon>Betaproteobacteria</taxon>
        <taxon>Burkholderiales</taxon>
        <taxon>Comamonadaceae</taxon>
        <taxon>Ramlibacter</taxon>
    </lineage>
</organism>
<dbReference type="SUPFAM" id="SSF53955">
    <property type="entry name" value="Lysozyme-like"/>
    <property type="match status" value="1"/>
</dbReference>
<keyword evidence="10" id="KW-0378">Hydrolase</keyword>
<keyword evidence="12" id="KW-0573">Peptidoglycan synthesis</keyword>
<evidence type="ECO:0000256" key="18">
    <source>
        <dbReference type="SAM" id="Phobius"/>
    </source>
</evidence>
<evidence type="ECO:0000256" key="5">
    <source>
        <dbReference type="ARBA" id="ARBA00022475"/>
    </source>
</evidence>
<feature type="transmembrane region" description="Helical" evidence="18">
    <location>
        <begin position="27"/>
        <end position="48"/>
    </location>
</feature>
<evidence type="ECO:0000256" key="4">
    <source>
        <dbReference type="ARBA" id="ARBA00007739"/>
    </source>
</evidence>
<keyword evidence="5" id="KW-1003">Cell membrane</keyword>
<comment type="pathway">
    <text evidence="2">Cell wall biogenesis; peptidoglycan biosynthesis.</text>
</comment>
<dbReference type="InterPro" id="IPR001264">
    <property type="entry name" value="Glyco_trans_51"/>
</dbReference>
<comment type="catalytic activity">
    <reaction evidence="16">
        <text>Preferential cleavage: (Ac)2-L-Lys-D-Ala-|-D-Ala. Also transpeptidation of peptidyl-alanyl moieties that are N-acyl substituents of D-alanine.</text>
        <dbReference type="EC" id="3.4.16.4"/>
    </reaction>
</comment>
<evidence type="ECO:0000256" key="14">
    <source>
        <dbReference type="ARBA" id="ARBA00023268"/>
    </source>
</evidence>
<evidence type="ECO:0000256" key="16">
    <source>
        <dbReference type="ARBA" id="ARBA00034000"/>
    </source>
</evidence>
<dbReference type="PANTHER" id="PTHR32282">
    <property type="entry name" value="BINDING PROTEIN TRANSPEPTIDASE, PUTATIVE-RELATED"/>
    <property type="match status" value="1"/>
</dbReference>
<protein>
    <submittedName>
        <fullName evidence="21">Transglycosylase domain-containing protein</fullName>
    </submittedName>
</protein>
<dbReference type="InterPro" id="IPR023346">
    <property type="entry name" value="Lysozyme-like_dom_sf"/>
</dbReference>
<dbReference type="Pfam" id="PF00912">
    <property type="entry name" value="Transgly"/>
    <property type="match status" value="1"/>
</dbReference>
<keyword evidence="14" id="KW-0511">Multifunctional enzyme</keyword>
<keyword evidence="8" id="KW-0328">Glycosyltransferase</keyword>
<gene>
    <name evidence="21" type="ORF">JI746_25140</name>
</gene>
<evidence type="ECO:0000259" key="20">
    <source>
        <dbReference type="Pfam" id="PF00912"/>
    </source>
</evidence>
<feature type="domain" description="Penicillin-binding protein transpeptidase" evidence="19">
    <location>
        <begin position="351"/>
        <end position="584"/>
    </location>
</feature>
<accession>A0ABS1JW20</accession>
<evidence type="ECO:0000256" key="13">
    <source>
        <dbReference type="ARBA" id="ARBA00023136"/>
    </source>
</evidence>
<evidence type="ECO:0000256" key="6">
    <source>
        <dbReference type="ARBA" id="ARBA00022645"/>
    </source>
</evidence>
<comment type="caution">
    <text evidence="21">The sequence shown here is derived from an EMBL/GenBank/DDBJ whole genome shotgun (WGS) entry which is preliminary data.</text>
</comment>
<sequence>MTPALARAQAWGVDQLRRLRELARRHPVRAILALPTLFLLYVLVLIPFTPSISDLRKAKSEVPTVVMSSDGVVLAEFKRINRQWVPLNKVSKSVVDALIATEDRRFYEHHGIDLRRTAGAALNTLRGVRQGGSTITQQLARNLYPQEIGRAASLTRKTKEAITALKIEAIYSKQEILETYLNTVPFLYNAFGIEMAARTYFDKSADKLDVLESATLIGMLKGTSYYNPVLNPERARERRNTVLAQMVKYGKLDAKRAEVLAARPLRVDFERQNEPIGIAPHVAQQVRKWLIAWADREDYDIYADGLVVRTTIDTRLQKAANQAVARQLAQLQGIADRSRRKGEERALVQAGFLAIDPRSARVLAWVGSSDFAVDQFDHVNQARRQPGSTFKPFVYGAAFGQGLAPEDVFIDEPVAIRDRGGAVWSPRDTTPPTNQPMTLRDGLVHSRNSITAQVMQRVGPPKVIELAQALGVRESKLEPVMSLALGTSPVTLREMVTAYGTLANNGRYLGEPQLIARVEDRKGRTLALFTRPKGEEAMPKPLALQLVNVMRGVVDEGTGTAIRTRYGIQADVAGKTGTTQDNTDGWFILMHPQVVAGAWVGFNDPRITMGDSWGPGARSALPMVGDFFNQALRTRTVDARAEFDIPRPRPKPREPARSDPVQEIVNDLLGRLMRMIQ</sequence>
<dbReference type="Proteomes" id="UP000622707">
    <property type="component" value="Unassembled WGS sequence"/>
</dbReference>
<evidence type="ECO:0000256" key="17">
    <source>
        <dbReference type="ARBA" id="ARBA00049902"/>
    </source>
</evidence>
<evidence type="ECO:0000256" key="1">
    <source>
        <dbReference type="ARBA" id="ARBA00004236"/>
    </source>
</evidence>
<dbReference type="InterPro" id="IPR050396">
    <property type="entry name" value="Glycosyltr_51/Transpeptidase"/>
</dbReference>
<comment type="similarity">
    <text evidence="3">In the C-terminal section; belongs to the transpeptidase family.</text>
</comment>
<dbReference type="Pfam" id="PF00905">
    <property type="entry name" value="Transpeptidase"/>
    <property type="match status" value="1"/>
</dbReference>
<reference evidence="21 22" key="1">
    <citation type="journal article" date="2017" name="Int. J. Syst. Evol. Microbiol.">
        <title>Ramlibacter alkalitolerans sp. nov., alkali-tolerant bacterium isolated from soil of ginseng.</title>
        <authorList>
            <person name="Lee D.H."/>
            <person name="Cha C.J."/>
        </authorList>
    </citation>
    <scope>NUCLEOTIDE SEQUENCE [LARGE SCALE GENOMIC DNA]</scope>
    <source>
        <strain evidence="21 22">KACC 19305</strain>
    </source>
</reference>
<evidence type="ECO:0000256" key="10">
    <source>
        <dbReference type="ARBA" id="ARBA00022801"/>
    </source>
</evidence>
<evidence type="ECO:0000256" key="3">
    <source>
        <dbReference type="ARBA" id="ARBA00007090"/>
    </source>
</evidence>
<dbReference type="InterPro" id="IPR001460">
    <property type="entry name" value="PCN-bd_Tpept"/>
</dbReference>
<keyword evidence="22" id="KW-1185">Reference proteome</keyword>
<keyword evidence="18" id="KW-1133">Transmembrane helix</keyword>
<evidence type="ECO:0000256" key="8">
    <source>
        <dbReference type="ARBA" id="ARBA00022676"/>
    </source>
</evidence>
<evidence type="ECO:0000259" key="19">
    <source>
        <dbReference type="Pfam" id="PF00905"/>
    </source>
</evidence>
<evidence type="ECO:0000256" key="11">
    <source>
        <dbReference type="ARBA" id="ARBA00022960"/>
    </source>
</evidence>
<keyword evidence="7" id="KW-0645">Protease</keyword>
<evidence type="ECO:0000313" key="22">
    <source>
        <dbReference type="Proteomes" id="UP000622707"/>
    </source>
</evidence>
<evidence type="ECO:0000256" key="12">
    <source>
        <dbReference type="ARBA" id="ARBA00022984"/>
    </source>
</evidence>
<dbReference type="RefSeq" id="WP_201693045.1">
    <property type="nucleotide sequence ID" value="NZ_JAEQND010000018.1"/>
</dbReference>
<keyword evidence="18" id="KW-0812">Transmembrane</keyword>
<keyword evidence="15" id="KW-0961">Cell wall biogenesis/degradation</keyword>